<comment type="subcellular location">
    <subcellularLocation>
        <location evidence="1">Endoplasmic reticulum membrane</location>
        <topology evidence="1">Multi-pass membrane protein</topology>
    </subcellularLocation>
</comment>
<evidence type="ECO:0000256" key="6">
    <source>
        <dbReference type="ARBA" id="ARBA00022777"/>
    </source>
</evidence>
<reference evidence="12 13" key="1">
    <citation type="submission" date="2018-06" db="EMBL/GenBank/DDBJ databases">
        <title>A transcriptomic atlas of mushroom development highlights an independent origin of complex multicellularity.</title>
        <authorList>
            <consortium name="DOE Joint Genome Institute"/>
            <person name="Krizsan K."/>
            <person name="Almasi E."/>
            <person name="Merenyi Z."/>
            <person name="Sahu N."/>
            <person name="Viragh M."/>
            <person name="Koszo T."/>
            <person name="Mondo S."/>
            <person name="Kiss B."/>
            <person name="Balint B."/>
            <person name="Kues U."/>
            <person name="Barry K."/>
            <person name="Hegedus J.C."/>
            <person name="Henrissat B."/>
            <person name="Johnson J."/>
            <person name="Lipzen A."/>
            <person name="Ohm R."/>
            <person name="Nagy I."/>
            <person name="Pangilinan J."/>
            <person name="Yan J."/>
            <person name="Xiong Y."/>
            <person name="Grigoriev I.V."/>
            <person name="Hibbett D.S."/>
            <person name="Nagy L.G."/>
        </authorList>
    </citation>
    <scope>NUCLEOTIDE SEQUENCE [LARGE SCALE GENOMIC DNA]</scope>
    <source>
        <strain evidence="12 13">SZMC22713</strain>
    </source>
</reference>
<feature type="transmembrane region" description="Helical" evidence="11">
    <location>
        <begin position="275"/>
        <end position="295"/>
    </location>
</feature>
<dbReference type="GO" id="GO:0005789">
    <property type="term" value="C:endoplasmic reticulum membrane"/>
    <property type="evidence" value="ECO:0007669"/>
    <property type="project" value="UniProtKB-SubCell"/>
</dbReference>
<keyword evidence="9 11" id="KW-0472">Membrane</keyword>
<evidence type="ECO:0000256" key="9">
    <source>
        <dbReference type="ARBA" id="ARBA00023136"/>
    </source>
</evidence>
<feature type="transmembrane region" description="Helical" evidence="11">
    <location>
        <begin position="587"/>
        <end position="604"/>
    </location>
</feature>
<evidence type="ECO:0000256" key="1">
    <source>
        <dbReference type="ARBA" id="ARBA00004477"/>
    </source>
</evidence>
<evidence type="ECO:0000256" key="8">
    <source>
        <dbReference type="ARBA" id="ARBA00022989"/>
    </source>
</evidence>
<evidence type="ECO:0000313" key="13">
    <source>
        <dbReference type="Proteomes" id="UP000294933"/>
    </source>
</evidence>
<dbReference type="OrthoDB" id="377083at2759"/>
<evidence type="ECO:0000256" key="7">
    <source>
        <dbReference type="ARBA" id="ARBA00022824"/>
    </source>
</evidence>
<dbReference type="GO" id="GO:0043048">
    <property type="term" value="P:dolichyl monophosphate biosynthetic process"/>
    <property type="evidence" value="ECO:0007669"/>
    <property type="project" value="TreeGrafter"/>
</dbReference>
<gene>
    <name evidence="12" type="ORF">BD410DRAFT_813380</name>
</gene>
<evidence type="ECO:0000256" key="10">
    <source>
        <dbReference type="SAM" id="MobiDB-lite"/>
    </source>
</evidence>
<feature type="transmembrane region" description="Helical" evidence="11">
    <location>
        <begin position="212"/>
        <end position="232"/>
    </location>
</feature>
<dbReference type="PANTHER" id="PTHR13205:SF15">
    <property type="entry name" value="DOLICHOL KINASE"/>
    <property type="match status" value="1"/>
</dbReference>
<evidence type="ECO:0000256" key="11">
    <source>
        <dbReference type="SAM" id="Phobius"/>
    </source>
</evidence>
<evidence type="ECO:0000256" key="3">
    <source>
        <dbReference type="ARBA" id="ARBA00012132"/>
    </source>
</evidence>
<keyword evidence="6" id="KW-0418">Kinase</keyword>
<sequence length="712" mass="79328">MQRLWSVSDHDAWIAIELTTLIITSIIYLIWTHLAYFSLPKSQNISRPTITTRRAVRSASPNVANRKGTVHSMSMPRHDDFGYVWMTVPKNYRQSSDDGVLTALLLGPLISAACLYVSYRWQASVPPNSLPLHPGWIIEAPILLNKAPLRYSTLEALTFSRRNLLQQSTFCSFLLFLHLTASRRIEAMYRAEVSTSEGERGSVPRSEARRTWLFIMFTLAVSVIAICVRGLFEMAEIGIWKDLTFFDIALSSLFYQFTLYMAIRLAHRSFTLGELGLVSFGGTVIAMEAAHLTIAKIWPITTPYIKTFRLPTPLLIFQLALIPGSLLIGFLLSPLLYLSRHIAQRPIRKLRFPQEKRIHRRALALGFYVGAAVITGGLIGMWTRWCLGNRDPWLWVIYWIVEGRRPWSRPLLLAYWAALAGISVAGWNRQLSRSRRFRHKYSAQPSDLGDSTSQAAQPRPKTPPAADVGNVPPSPNALGLSFPMPTLPTLPNGANVSIAANDLFDAADKRIPTLGLNARRKFFHALAVVMFVPGIALDPAFTHLSFSVAFALFTFAEYVRYFALYPFGAAVHVFLTEFLDHKDSGTAILSHFYLLTGCAGSLWLESPTRLLEFTGVLVLGIGDAMASIVGKRLGKHRWSPTSSKSLEGSLAFVISVVASAWILRICRVVEPFSTVRYSAAVSFAALLEALSVQNDNLTLPLFLWSIVALAAV</sequence>
<accession>A0A4Y7QFI0</accession>
<organism evidence="12 13">
    <name type="scientific">Rickenella mellea</name>
    <dbReference type="NCBI Taxonomy" id="50990"/>
    <lineage>
        <taxon>Eukaryota</taxon>
        <taxon>Fungi</taxon>
        <taxon>Dikarya</taxon>
        <taxon>Basidiomycota</taxon>
        <taxon>Agaricomycotina</taxon>
        <taxon>Agaricomycetes</taxon>
        <taxon>Hymenochaetales</taxon>
        <taxon>Rickenellaceae</taxon>
        <taxon>Rickenella</taxon>
    </lineage>
</organism>
<dbReference type="PANTHER" id="PTHR13205">
    <property type="entry name" value="TRANSMEMBRANE PROTEIN 15-RELATED"/>
    <property type="match status" value="1"/>
</dbReference>
<evidence type="ECO:0000256" key="5">
    <source>
        <dbReference type="ARBA" id="ARBA00022692"/>
    </source>
</evidence>
<feature type="transmembrane region" description="Helical" evidence="11">
    <location>
        <begin position="358"/>
        <end position="382"/>
    </location>
</feature>
<feature type="transmembrane region" description="Helical" evidence="11">
    <location>
        <begin position="315"/>
        <end position="338"/>
    </location>
</feature>
<dbReference type="STRING" id="50990.A0A4Y7QFI0"/>
<keyword evidence="13" id="KW-1185">Reference proteome</keyword>
<comment type="similarity">
    <text evidence="2">Belongs to the polyprenol kinase family.</text>
</comment>
<dbReference type="GO" id="GO:0004168">
    <property type="term" value="F:dolichol kinase activity"/>
    <property type="evidence" value="ECO:0007669"/>
    <property type="project" value="UniProtKB-EC"/>
</dbReference>
<proteinExistence type="inferred from homology"/>
<keyword evidence="7" id="KW-0256">Endoplasmic reticulum</keyword>
<feature type="transmembrane region" description="Helical" evidence="11">
    <location>
        <begin position="244"/>
        <end position="263"/>
    </location>
</feature>
<feature type="transmembrane region" description="Helical" evidence="11">
    <location>
        <begin position="100"/>
        <end position="119"/>
    </location>
</feature>
<feature type="transmembrane region" description="Helical" evidence="11">
    <location>
        <begin position="522"/>
        <end position="546"/>
    </location>
</feature>
<feature type="transmembrane region" description="Helical" evidence="11">
    <location>
        <begin position="12"/>
        <end position="37"/>
    </location>
</feature>
<name>A0A4Y7QFI0_9AGAM</name>
<evidence type="ECO:0000256" key="4">
    <source>
        <dbReference type="ARBA" id="ARBA00022679"/>
    </source>
</evidence>
<feature type="compositionally biased region" description="Polar residues" evidence="10">
    <location>
        <begin position="443"/>
        <end position="456"/>
    </location>
</feature>
<dbReference type="EC" id="2.7.1.108" evidence="3"/>
<feature type="transmembrane region" description="Helical" evidence="11">
    <location>
        <begin position="411"/>
        <end position="428"/>
    </location>
</feature>
<dbReference type="VEuPathDB" id="FungiDB:BD410DRAFT_813380"/>
<keyword evidence="5 11" id="KW-0812">Transmembrane</keyword>
<dbReference type="Proteomes" id="UP000294933">
    <property type="component" value="Unassembled WGS sequence"/>
</dbReference>
<evidence type="ECO:0000313" key="12">
    <source>
        <dbReference type="EMBL" id="TDL25620.1"/>
    </source>
</evidence>
<feature type="transmembrane region" description="Helical" evidence="11">
    <location>
        <begin position="610"/>
        <end position="633"/>
    </location>
</feature>
<feature type="region of interest" description="Disordered" evidence="10">
    <location>
        <begin position="442"/>
        <end position="470"/>
    </location>
</feature>
<keyword evidence="8 11" id="KW-1133">Transmembrane helix</keyword>
<dbReference type="AlphaFoldDB" id="A0A4Y7QFI0"/>
<evidence type="ECO:0000256" key="2">
    <source>
        <dbReference type="ARBA" id="ARBA00010794"/>
    </source>
</evidence>
<feature type="transmembrane region" description="Helical" evidence="11">
    <location>
        <begin position="558"/>
        <end position="575"/>
    </location>
</feature>
<dbReference type="EMBL" id="ML170163">
    <property type="protein sequence ID" value="TDL25620.1"/>
    <property type="molecule type" value="Genomic_DNA"/>
</dbReference>
<keyword evidence="4" id="KW-0808">Transferase</keyword>
<dbReference type="InterPro" id="IPR032974">
    <property type="entry name" value="Polypren_kinase"/>
</dbReference>
<protein>
    <recommendedName>
        <fullName evidence="3">dolichol kinase</fullName>
        <ecNumber evidence="3">2.7.1.108</ecNumber>
    </recommendedName>
</protein>